<name>A0A8J7K9E4_9NEIS</name>
<dbReference type="RefSeq" id="WP_194114491.1">
    <property type="nucleotide sequence ID" value="NZ_JADFUA010000001.1"/>
</dbReference>
<feature type="compositionally biased region" description="Polar residues" evidence="1">
    <location>
        <begin position="48"/>
        <end position="65"/>
    </location>
</feature>
<sequence>MPAPSRKPRSSGHSSGGGSSLLAGLLIGLFIGVAVAVGVTVYLNRSASPFTGKTPASQSAASQAVETKPEVLRPARGKDEVAPPAAASAAADASTTEFDFYKMLPESESKATRPAPTPVPTAKPKPEASAASKVEAAKGGWLQAGAFQNEADADNLKAKLALIGIESRILTSEVPDKGVWHRVRVGPYATAEELDRTRAQLKANGIDSTVIRSK</sequence>
<dbReference type="Gene3D" id="3.30.70.1070">
    <property type="entry name" value="Sporulation related repeat"/>
    <property type="match status" value="1"/>
</dbReference>
<feature type="domain" description="SPOR" evidence="3">
    <location>
        <begin position="134"/>
        <end position="214"/>
    </location>
</feature>
<keyword evidence="5" id="KW-1185">Reference proteome</keyword>
<accession>A0A8J7K9E4</accession>
<evidence type="ECO:0000256" key="2">
    <source>
        <dbReference type="SAM" id="Phobius"/>
    </source>
</evidence>
<feature type="compositionally biased region" description="Basic and acidic residues" evidence="1">
    <location>
        <begin position="67"/>
        <end position="81"/>
    </location>
</feature>
<dbReference type="Pfam" id="PF05036">
    <property type="entry name" value="SPOR"/>
    <property type="match status" value="1"/>
</dbReference>
<dbReference type="GO" id="GO:0042834">
    <property type="term" value="F:peptidoglycan binding"/>
    <property type="evidence" value="ECO:0007669"/>
    <property type="project" value="InterPro"/>
</dbReference>
<dbReference type="InterPro" id="IPR036680">
    <property type="entry name" value="SPOR-like_sf"/>
</dbReference>
<comment type="caution">
    <text evidence="4">The sequence shown here is derived from an EMBL/GenBank/DDBJ whole genome shotgun (WGS) entry which is preliminary data.</text>
</comment>
<keyword evidence="2" id="KW-0812">Transmembrane</keyword>
<proteinExistence type="predicted"/>
<dbReference type="InterPro" id="IPR007730">
    <property type="entry name" value="SPOR-like_dom"/>
</dbReference>
<dbReference type="Proteomes" id="UP000604481">
    <property type="component" value="Unassembled WGS sequence"/>
</dbReference>
<feature type="region of interest" description="Disordered" evidence="1">
    <location>
        <begin position="106"/>
        <end position="133"/>
    </location>
</feature>
<dbReference type="EMBL" id="JADFUA010000001">
    <property type="protein sequence ID" value="MBE9607984.1"/>
    <property type="molecule type" value="Genomic_DNA"/>
</dbReference>
<evidence type="ECO:0000259" key="3">
    <source>
        <dbReference type="PROSITE" id="PS51724"/>
    </source>
</evidence>
<organism evidence="4 5">
    <name type="scientific">Chitinilyticum piscinae</name>
    <dbReference type="NCBI Taxonomy" id="2866724"/>
    <lineage>
        <taxon>Bacteria</taxon>
        <taxon>Pseudomonadati</taxon>
        <taxon>Pseudomonadota</taxon>
        <taxon>Betaproteobacteria</taxon>
        <taxon>Neisseriales</taxon>
        <taxon>Chitinibacteraceae</taxon>
        <taxon>Chitinilyticum</taxon>
    </lineage>
</organism>
<keyword evidence="2" id="KW-1133">Transmembrane helix</keyword>
<keyword evidence="2" id="KW-0472">Membrane</keyword>
<dbReference type="AlphaFoldDB" id="A0A8J7K9E4"/>
<dbReference type="InterPro" id="IPR052521">
    <property type="entry name" value="Cell_div_SPOR-domain"/>
</dbReference>
<feature type="region of interest" description="Disordered" evidence="1">
    <location>
        <begin position="48"/>
        <end position="89"/>
    </location>
</feature>
<evidence type="ECO:0000313" key="5">
    <source>
        <dbReference type="Proteomes" id="UP000604481"/>
    </source>
</evidence>
<gene>
    <name evidence="4" type="ORF">INR99_01355</name>
</gene>
<evidence type="ECO:0000313" key="4">
    <source>
        <dbReference type="EMBL" id="MBE9607984.1"/>
    </source>
</evidence>
<dbReference type="PROSITE" id="PS51724">
    <property type="entry name" value="SPOR"/>
    <property type="match status" value="1"/>
</dbReference>
<evidence type="ECO:0000256" key="1">
    <source>
        <dbReference type="SAM" id="MobiDB-lite"/>
    </source>
</evidence>
<protein>
    <submittedName>
        <fullName evidence="4">SPOR domain-containing protein</fullName>
    </submittedName>
</protein>
<dbReference type="PANTHER" id="PTHR38687">
    <property type="entry name" value="CELL DIVISION PROTEIN DEDD-RELATED"/>
    <property type="match status" value="1"/>
</dbReference>
<feature type="transmembrane region" description="Helical" evidence="2">
    <location>
        <begin position="21"/>
        <end position="43"/>
    </location>
</feature>
<reference evidence="4 5" key="1">
    <citation type="submission" date="2020-10" db="EMBL/GenBank/DDBJ databases">
        <title>The genome sequence of Chitinilyticum litopenaei 4Y14.</title>
        <authorList>
            <person name="Liu Y."/>
        </authorList>
    </citation>
    <scope>NUCLEOTIDE SEQUENCE [LARGE SCALE GENOMIC DNA]</scope>
    <source>
        <strain evidence="4 5">4Y14</strain>
    </source>
</reference>
<dbReference type="SUPFAM" id="SSF110997">
    <property type="entry name" value="Sporulation related repeat"/>
    <property type="match status" value="1"/>
</dbReference>